<evidence type="ECO:0000313" key="3">
    <source>
        <dbReference type="Proteomes" id="UP000735874"/>
    </source>
</evidence>
<organism evidence="2 3">
    <name type="scientific">Phytophthora cactorum</name>
    <dbReference type="NCBI Taxonomy" id="29920"/>
    <lineage>
        <taxon>Eukaryota</taxon>
        <taxon>Sar</taxon>
        <taxon>Stramenopiles</taxon>
        <taxon>Oomycota</taxon>
        <taxon>Peronosporomycetes</taxon>
        <taxon>Peronosporales</taxon>
        <taxon>Peronosporaceae</taxon>
        <taxon>Phytophthora</taxon>
    </lineage>
</organism>
<sequence>MNSCALSPPNSSRLSDTVIGAVMQRPTWKPRGNSSDCVDNVPDNERNAANSYEQQSRRHTYRYAPYQERDEDYPSKGPTKMPAKTSKNTVLSSSIAELIGHTDLPSGRRRISCLSSDIKTVKSIIASIQGGDHHITTELQQAIVAEALKKKIRHRERCRINQARYRQRQMLVETEIEDAIAKLRTEIEDLQTNCKGSVRLQTTPTSWALASEYFRQFNYYLSAPGTLYKMASTFLHEIMAPDVTDGSLFGVDAQLENWRLLALYFGDVRVDLKGLRTPTTDTLIAGTVTSVTITNNTLRRAFPHLNSDGVGGTKGGAWSPLAAKVLGKRLVMHGSVFFCWDCATDKVVSLHSQADMITPMLNLLGSLEDVSCAFYKARVTPDCRLVTDG</sequence>
<gene>
    <name evidence="2" type="ORF">PC113_g18686</name>
</gene>
<dbReference type="VEuPathDB" id="FungiDB:PC110_g2497"/>
<evidence type="ECO:0008006" key="4">
    <source>
        <dbReference type="Google" id="ProtNLM"/>
    </source>
</evidence>
<dbReference type="Proteomes" id="UP000735874">
    <property type="component" value="Unassembled WGS sequence"/>
</dbReference>
<reference evidence="2" key="1">
    <citation type="submission" date="2018-10" db="EMBL/GenBank/DDBJ databases">
        <title>Effector identification in a new, highly contiguous assembly of the strawberry crown rot pathogen Phytophthora cactorum.</title>
        <authorList>
            <person name="Armitage A.D."/>
            <person name="Nellist C.F."/>
            <person name="Bates H."/>
            <person name="Vickerstaff R.J."/>
            <person name="Harrison R.J."/>
        </authorList>
    </citation>
    <scope>NUCLEOTIDE SEQUENCE</scope>
    <source>
        <strain evidence="2">15-7</strain>
    </source>
</reference>
<dbReference type="EMBL" id="RCMG01000897">
    <property type="protein sequence ID" value="KAG2843029.1"/>
    <property type="molecule type" value="Genomic_DNA"/>
</dbReference>
<accession>A0A8T0YH91</accession>
<feature type="region of interest" description="Disordered" evidence="1">
    <location>
        <begin position="24"/>
        <end position="88"/>
    </location>
</feature>
<dbReference type="AlphaFoldDB" id="A0A8T0YH91"/>
<evidence type="ECO:0000313" key="2">
    <source>
        <dbReference type="EMBL" id="KAG2843029.1"/>
    </source>
</evidence>
<evidence type="ECO:0000256" key="1">
    <source>
        <dbReference type="SAM" id="MobiDB-lite"/>
    </source>
</evidence>
<dbReference type="CDD" id="cd14686">
    <property type="entry name" value="bZIP"/>
    <property type="match status" value="1"/>
</dbReference>
<comment type="caution">
    <text evidence="2">The sequence shown here is derived from an EMBL/GenBank/DDBJ whole genome shotgun (WGS) entry which is preliminary data.</text>
</comment>
<protein>
    <recommendedName>
        <fullName evidence="4">BZIP transcription factor 1</fullName>
    </recommendedName>
</protein>
<name>A0A8T0YH91_9STRA</name>
<proteinExistence type="predicted"/>